<evidence type="ECO:0000256" key="3">
    <source>
        <dbReference type="ARBA" id="ARBA00022597"/>
    </source>
</evidence>
<evidence type="ECO:0000313" key="10">
    <source>
        <dbReference type="Proteomes" id="UP000321787"/>
    </source>
</evidence>
<comment type="caution">
    <text evidence="9">The sequence shown here is derived from an EMBL/GenBank/DDBJ whole genome shotgun (WGS) entry which is preliminary data.</text>
</comment>
<keyword evidence="6" id="KW-0418">Kinase</keyword>
<keyword evidence="4" id="KW-0808">Transferase</keyword>
<proteinExistence type="predicted"/>
<protein>
    <submittedName>
        <fullName evidence="9">PTS sugar transporter subunit IIB</fullName>
    </submittedName>
</protein>
<evidence type="ECO:0000256" key="2">
    <source>
        <dbReference type="ARBA" id="ARBA00022553"/>
    </source>
</evidence>
<dbReference type="CDD" id="cd05564">
    <property type="entry name" value="PTS_IIB_chitobiose_lichenan"/>
    <property type="match status" value="1"/>
</dbReference>
<dbReference type="InterPro" id="IPR003501">
    <property type="entry name" value="PTS_EIIB_2/3"/>
</dbReference>
<keyword evidence="2" id="KW-0597">Phosphoprotein</keyword>
<dbReference type="GO" id="GO:0008982">
    <property type="term" value="F:protein-N(PI)-phosphohistidine-sugar phosphotransferase activity"/>
    <property type="evidence" value="ECO:0007669"/>
    <property type="project" value="InterPro"/>
</dbReference>
<keyword evidence="5" id="KW-0598">Phosphotransferase system</keyword>
<dbReference type="SUPFAM" id="SSF52794">
    <property type="entry name" value="PTS system IIB component-like"/>
    <property type="match status" value="1"/>
</dbReference>
<dbReference type="PROSITE" id="PS51100">
    <property type="entry name" value="PTS_EIIB_TYPE_3"/>
    <property type="match status" value="1"/>
</dbReference>
<evidence type="ECO:0000256" key="4">
    <source>
        <dbReference type="ARBA" id="ARBA00022679"/>
    </source>
</evidence>
<dbReference type="PANTHER" id="PTHR34581:SF2">
    <property type="entry name" value="PTS SYSTEM N,N'-DIACETYLCHITOBIOSE-SPECIFIC EIIB COMPONENT"/>
    <property type="match status" value="1"/>
</dbReference>
<evidence type="ECO:0000256" key="5">
    <source>
        <dbReference type="ARBA" id="ARBA00022683"/>
    </source>
</evidence>
<sequence>MSIEVIMKKILLLCAAGMSTSMVVKKMRESAEQKGLDIHIEAHGVETIQDYLSEYDLFLLGPQIRFKKDELQKLADEVNKKVEVIDMMDYGMMKGEKILNDALALLD</sequence>
<dbReference type="Pfam" id="PF02302">
    <property type="entry name" value="PTS_IIB"/>
    <property type="match status" value="1"/>
</dbReference>
<keyword evidence="3 9" id="KW-0762">Sugar transport</keyword>
<reference evidence="9 10" key="1">
    <citation type="submission" date="2019-07" db="EMBL/GenBank/DDBJ databases">
        <title>Whole genome shotgun sequence of Aliivibrio fischeri NBRC 101058.</title>
        <authorList>
            <person name="Hosoyama A."/>
            <person name="Uohara A."/>
            <person name="Ohji S."/>
            <person name="Ichikawa N."/>
        </authorList>
    </citation>
    <scope>NUCLEOTIDE SEQUENCE [LARGE SCALE GENOMIC DNA]</scope>
    <source>
        <strain evidence="9 10">NBRC 101058</strain>
    </source>
</reference>
<keyword evidence="1" id="KW-0813">Transport</keyword>
<dbReference type="EMBL" id="BJTZ01000020">
    <property type="protein sequence ID" value="GEK14802.1"/>
    <property type="molecule type" value="Genomic_DNA"/>
</dbReference>
<dbReference type="PANTHER" id="PTHR34581">
    <property type="entry name" value="PTS SYSTEM N,N'-DIACETYLCHITOBIOSE-SPECIFIC EIIB COMPONENT"/>
    <property type="match status" value="1"/>
</dbReference>
<dbReference type="InterPro" id="IPR013012">
    <property type="entry name" value="PTS_EIIB_3"/>
</dbReference>
<name>A0A510UJI3_ALIFS</name>
<accession>A0A510UJI3</accession>
<feature type="modified residue" description="Phosphocysteine; by EIIA" evidence="7">
    <location>
        <position position="14"/>
    </location>
</feature>
<dbReference type="GO" id="GO:0009401">
    <property type="term" value="P:phosphoenolpyruvate-dependent sugar phosphotransferase system"/>
    <property type="evidence" value="ECO:0007669"/>
    <property type="project" value="UniProtKB-KW"/>
</dbReference>
<dbReference type="GO" id="GO:0016301">
    <property type="term" value="F:kinase activity"/>
    <property type="evidence" value="ECO:0007669"/>
    <property type="project" value="UniProtKB-KW"/>
</dbReference>
<dbReference type="AlphaFoldDB" id="A0A510UJI3"/>
<evidence type="ECO:0000259" key="8">
    <source>
        <dbReference type="PROSITE" id="PS51100"/>
    </source>
</evidence>
<feature type="domain" description="PTS EIIB type-3" evidence="8">
    <location>
        <begin position="7"/>
        <end position="107"/>
    </location>
</feature>
<evidence type="ECO:0000313" key="9">
    <source>
        <dbReference type="EMBL" id="GEK14802.1"/>
    </source>
</evidence>
<dbReference type="InterPro" id="IPR036095">
    <property type="entry name" value="PTS_EIIB-like_sf"/>
</dbReference>
<dbReference type="InterPro" id="IPR051819">
    <property type="entry name" value="PTS_sugar-specific_EIIB"/>
</dbReference>
<organism evidence="9 10">
    <name type="scientific">Aliivibrio fischeri</name>
    <name type="common">Vibrio fischeri</name>
    <dbReference type="NCBI Taxonomy" id="668"/>
    <lineage>
        <taxon>Bacteria</taxon>
        <taxon>Pseudomonadati</taxon>
        <taxon>Pseudomonadota</taxon>
        <taxon>Gammaproteobacteria</taxon>
        <taxon>Vibrionales</taxon>
        <taxon>Vibrionaceae</taxon>
        <taxon>Aliivibrio</taxon>
    </lineage>
</organism>
<gene>
    <name evidence="9" type="ORF">AFI02nite_28380</name>
</gene>
<evidence type="ECO:0000256" key="7">
    <source>
        <dbReference type="PROSITE-ProRule" id="PRU00423"/>
    </source>
</evidence>
<evidence type="ECO:0000256" key="6">
    <source>
        <dbReference type="ARBA" id="ARBA00022777"/>
    </source>
</evidence>
<evidence type="ECO:0000256" key="1">
    <source>
        <dbReference type="ARBA" id="ARBA00022448"/>
    </source>
</evidence>
<dbReference type="Gene3D" id="3.40.50.2300">
    <property type="match status" value="1"/>
</dbReference>
<dbReference type="Proteomes" id="UP000321787">
    <property type="component" value="Unassembled WGS sequence"/>
</dbReference>